<feature type="transmembrane region" description="Helical" evidence="6">
    <location>
        <begin position="67"/>
        <end position="88"/>
    </location>
</feature>
<dbReference type="SUPFAM" id="SSF103481">
    <property type="entry name" value="Multidrug resistance efflux transporter EmrE"/>
    <property type="match status" value="2"/>
</dbReference>
<gene>
    <name evidence="8" type="ORF">WH96_11735</name>
</gene>
<dbReference type="Pfam" id="PF00892">
    <property type="entry name" value="EamA"/>
    <property type="match status" value="2"/>
</dbReference>
<dbReference type="InterPro" id="IPR000620">
    <property type="entry name" value="EamA_dom"/>
</dbReference>
<keyword evidence="3 6" id="KW-0812">Transmembrane</keyword>
<dbReference type="PANTHER" id="PTHR32322:SF2">
    <property type="entry name" value="EAMA DOMAIN-CONTAINING PROTEIN"/>
    <property type="match status" value="1"/>
</dbReference>
<feature type="transmembrane region" description="Helical" evidence="6">
    <location>
        <begin position="186"/>
        <end position="207"/>
    </location>
</feature>
<feature type="transmembrane region" description="Helical" evidence="6">
    <location>
        <begin position="124"/>
        <end position="144"/>
    </location>
</feature>
<feature type="transmembrane region" description="Helical" evidence="6">
    <location>
        <begin position="156"/>
        <end position="174"/>
    </location>
</feature>
<evidence type="ECO:0000256" key="6">
    <source>
        <dbReference type="SAM" id="Phobius"/>
    </source>
</evidence>
<feature type="transmembrane region" description="Helical" evidence="6">
    <location>
        <begin position="94"/>
        <end position="117"/>
    </location>
</feature>
<feature type="transmembrane region" description="Helical" evidence="6">
    <location>
        <begin position="249"/>
        <end position="268"/>
    </location>
</feature>
<feature type="domain" description="EamA" evidence="7">
    <location>
        <begin position="6"/>
        <end position="140"/>
    </location>
</feature>
<dbReference type="InterPro" id="IPR037185">
    <property type="entry name" value="EmrE-like"/>
</dbReference>
<evidence type="ECO:0000256" key="4">
    <source>
        <dbReference type="ARBA" id="ARBA00022989"/>
    </source>
</evidence>
<comment type="subcellular location">
    <subcellularLocation>
        <location evidence="1">Membrane</location>
        <topology evidence="1">Multi-pass membrane protein</topology>
    </subcellularLocation>
</comment>
<dbReference type="PANTHER" id="PTHR32322">
    <property type="entry name" value="INNER MEMBRANE TRANSPORTER"/>
    <property type="match status" value="1"/>
</dbReference>
<evidence type="ECO:0000313" key="8">
    <source>
        <dbReference type="EMBL" id="KLN60412.1"/>
    </source>
</evidence>
<dbReference type="EMBL" id="LAQL01000007">
    <property type="protein sequence ID" value="KLN60412.1"/>
    <property type="molecule type" value="Genomic_DNA"/>
</dbReference>
<organism evidence="8 9">
    <name type="scientific">Kiloniella spongiae</name>
    <dbReference type="NCBI Taxonomy" id="1489064"/>
    <lineage>
        <taxon>Bacteria</taxon>
        <taxon>Pseudomonadati</taxon>
        <taxon>Pseudomonadota</taxon>
        <taxon>Alphaproteobacteria</taxon>
        <taxon>Rhodospirillales</taxon>
        <taxon>Kiloniellaceae</taxon>
        <taxon>Kiloniella</taxon>
    </lineage>
</organism>
<dbReference type="OrthoDB" id="9806889at2"/>
<protein>
    <recommendedName>
        <fullName evidence="7">EamA domain-containing protein</fullName>
    </recommendedName>
</protein>
<feature type="transmembrane region" description="Helical" evidence="6">
    <location>
        <begin position="274"/>
        <end position="291"/>
    </location>
</feature>
<dbReference type="RefSeq" id="WP_047764377.1">
    <property type="nucleotide sequence ID" value="NZ_LAQL01000007.1"/>
</dbReference>
<keyword evidence="4 6" id="KW-1133">Transmembrane helix</keyword>
<evidence type="ECO:0000256" key="3">
    <source>
        <dbReference type="ARBA" id="ARBA00022692"/>
    </source>
</evidence>
<dbReference type="Proteomes" id="UP000035444">
    <property type="component" value="Unassembled WGS sequence"/>
</dbReference>
<evidence type="ECO:0000256" key="2">
    <source>
        <dbReference type="ARBA" id="ARBA00007362"/>
    </source>
</evidence>
<accession>A0A0H2MI70</accession>
<dbReference type="STRING" id="1489064.WH96_11735"/>
<feature type="transmembrane region" description="Helical" evidence="6">
    <location>
        <begin position="219"/>
        <end position="237"/>
    </location>
</feature>
<sequence length="303" mass="33039">MSSQRWAILFLIVAQLLWAGNFVVGRAVSTEIAPLTLSFWRWTLALACLLPFTVASLKKDWHLFQPVIGKMIILGLLSVASFNTLLYFGLQTTAATNAALFNSMIPVIIIGLSFVFFGDRIRSIQAVGIVISFCGVLTLLVRGHPENLLNLTLNKGDLFVLGAVLSWSLYSLLLRWKPTGASPFSFILLNVLIGEAALAMLYLPGWIESTPLEMTTDNLLAVFYAGVPVSIVAFICWNEGVKHVGASLAGQFIHLLPVFAATLAILLLGEKPEIYHAVGAVLIGFGVWLSVRKKRKPVVVSSQ</sequence>
<comment type="caution">
    <text evidence="8">The sequence shown here is derived from an EMBL/GenBank/DDBJ whole genome shotgun (WGS) entry which is preliminary data.</text>
</comment>
<reference evidence="8 9" key="1">
    <citation type="submission" date="2015-03" db="EMBL/GenBank/DDBJ databases">
        <title>Genome Sequence of Kiloniella spongiae MEBiC09566, isolated from a marine sponge.</title>
        <authorList>
            <person name="Shao Z."/>
            <person name="Wang L."/>
            <person name="Li X."/>
        </authorList>
    </citation>
    <scope>NUCLEOTIDE SEQUENCE [LARGE SCALE GENOMIC DNA]</scope>
    <source>
        <strain evidence="8 9">MEBiC09566</strain>
    </source>
</reference>
<evidence type="ECO:0000256" key="1">
    <source>
        <dbReference type="ARBA" id="ARBA00004141"/>
    </source>
</evidence>
<keyword evidence="5 6" id="KW-0472">Membrane</keyword>
<evidence type="ECO:0000313" key="9">
    <source>
        <dbReference type="Proteomes" id="UP000035444"/>
    </source>
</evidence>
<keyword evidence="9" id="KW-1185">Reference proteome</keyword>
<dbReference type="PATRIC" id="fig|1489064.4.peg.3666"/>
<dbReference type="InterPro" id="IPR050638">
    <property type="entry name" value="AA-Vitamin_Transporters"/>
</dbReference>
<evidence type="ECO:0000259" key="7">
    <source>
        <dbReference type="Pfam" id="PF00892"/>
    </source>
</evidence>
<name>A0A0H2MI70_9PROT</name>
<proteinExistence type="inferred from homology"/>
<evidence type="ECO:0000256" key="5">
    <source>
        <dbReference type="ARBA" id="ARBA00023136"/>
    </source>
</evidence>
<feature type="domain" description="EamA" evidence="7">
    <location>
        <begin position="155"/>
        <end position="291"/>
    </location>
</feature>
<dbReference type="GO" id="GO:0016020">
    <property type="term" value="C:membrane"/>
    <property type="evidence" value="ECO:0007669"/>
    <property type="project" value="UniProtKB-SubCell"/>
</dbReference>
<dbReference type="AlphaFoldDB" id="A0A0H2MI70"/>
<feature type="transmembrane region" description="Helical" evidence="6">
    <location>
        <begin position="39"/>
        <end position="55"/>
    </location>
</feature>
<comment type="similarity">
    <text evidence="2">Belongs to the EamA transporter family.</text>
</comment>